<evidence type="ECO:0000259" key="1">
    <source>
        <dbReference type="PROSITE" id="PS51782"/>
    </source>
</evidence>
<dbReference type="SUPFAM" id="SSF81383">
    <property type="entry name" value="F-box domain"/>
    <property type="match status" value="1"/>
</dbReference>
<dbReference type="PANTHER" id="PTHR20932">
    <property type="entry name" value="LYSM AND PUTATIVE PEPTIDOGLYCAN-BINDING DOMAIN-CONTAINING PROTEIN"/>
    <property type="match status" value="1"/>
</dbReference>
<keyword evidence="3" id="KW-1185">Reference proteome</keyword>
<gene>
    <name evidence="2" type="ORF">CSSPTR1EN2_LOCUS15994</name>
</gene>
<dbReference type="InterPro" id="IPR001810">
    <property type="entry name" value="F-box_dom"/>
</dbReference>
<dbReference type="InterPro" id="IPR018392">
    <property type="entry name" value="LysM"/>
</dbReference>
<dbReference type="EMBL" id="OZ019896">
    <property type="protein sequence ID" value="CAK9222296.1"/>
    <property type="molecule type" value="Genomic_DNA"/>
</dbReference>
<dbReference type="CDD" id="cd00118">
    <property type="entry name" value="LysM"/>
    <property type="match status" value="2"/>
</dbReference>
<dbReference type="Proteomes" id="UP001497512">
    <property type="component" value="Chromosome 4"/>
</dbReference>
<dbReference type="SMART" id="SM00257">
    <property type="entry name" value="LysM"/>
    <property type="match status" value="2"/>
</dbReference>
<dbReference type="Pfam" id="PF00646">
    <property type="entry name" value="F-box"/>
    <property type="match status" value="1"/>
</dbReference>
<evidence type="ECO:0000313" key="3">
    <source>
        <dbReference type="Proteomes" id="UP001497512"/>
    </source>
</evidence>
<name>A0ABP0UHN4_9BRYO</name>
<accession>A0ABP0UHN4</accession>
<dbReference type="PROSITE" id="PS51782">
    <property type="entry name" value="LYSM"/>
    <property type="match status" value="2"/>
</dbReference>
<feature type="domain" description="LysM" evidence="1">
    <location>
        <begin position="38"/>
        <end position="82"/>
    </location>
</feature>
<dbReference type="InterPro" id="IPR036047">
    <property type="entry name" value="F-box-like_dom_sf"/>
</dbReference>
<dbReference type="Pfam" id="PF01476">
    <property type="entry name" value="LysM"/>
    <property type="match status" value="2"/>
</dbReference>
<feature type="domain" description="LysM" evidence="1">
    <location>
        <begin position="292"/>
        <end position="336"/>
    </location>
</feature>
<dbReference type="Gene3D" id="1.20.1280.50">
    <property type="match status" value="1"/>
</dbReference>
<reference evidence="2" key="1">
    <citation type="submission" date="2024-02" db="EMBL/GenBank/DDBJ databases">
        <authorList>
            <consortium name="ELIXIR-Norway"/>
            <consortium name="Elixir Norway"/>
        </authorList>
    </citation>
    <scope>NUCLEOTIDE SEQUENCE</scope>
</reference>
<sequence>MEEASVMVFKEVWKLKDVLGSPSSTGFWDDADIRVFAFSHVLQSWDTLETLVVKYCVQAEDIRQLNNMSSDYAVYSRRRLLIPVALPQLLWGQICVIEYDEYAQRELAVIYLQGRMSKGKGLASQTVDASMETAVKQDILALQRISHHGLEHLAERSIAVVRDEPALFKRNYSNDSELLGAVTTLGLNLKMHSASNLEVTRQVEGVEATVVSGQGNEEGDRVLTDDLWRSILERLSVRSLGCAACVCRLWQSIAGDPAVLAASFTAPWKLREVVGKPTSSSFWRGQLGQFAISHALQRQDTIAGLAVKYGVQVPEIRRVNNMMSEHGIHSRERLLIPVTRPEILDGQTCYIETDIYAKREVAVLYLDGTRPDKKEAHARATARVHRKLKREIMESLKRSLRVDDSTAQYYFALAEGDLRGALQEFSDDMQWEHTAR</sequence>
<dbReference type="Gene3D" id="3.10.350.10">
    <property type="entry name" value="LysM domain"/>
    <property type="match status" value="2"/>
</dbReference>
<evidence type="ECO:0000313" key="2">
    <source>
        <dbReference type="EMBL" id="CAK9222296.1"/>
    </source>
</evidence>
<dbReference type="InterPro" id="IPR045030">
    <property type="entry name" value="LYSM1-4"/>
</dbReference>
<organism evidence="2 3">
    <name type="scientific">Sphagnum troendelagicum</name>
    <dbReference type="NCBI Taxonomy" id="128251"/>
    <lineage>
        <taxon>Eukaryota</taxon>
        <taxon>Viridiplantae</taxon>
        <taxon>Streptophyta</taxon>
        <taxon>Embryophyta</taxon>
        <taxon>Bryophyta</taxon>
        <taxon>Sphagnophytina</taxon>
        <taxon>Sphagnopsida</taxon>
        <taxon>Sphagnales</taxon>
        <taxon>Sphagnaceae</taxon>
        <taxon>Sphagnum</taxon>
    </lineage>
</organism>
<dbReference type="SUPFAM" id="SSF54106">
    <property type="entry name" value="LysM domain"/>
    <property type="match status" value="1"/>
</dbReference>
<dbReference type="InterPro" id="IPR036779">
    <property type="entry name" value="LysM_dom_sf"/>
</dbReference>
<proteinExistence type="predicted"/>
<protein>
    <recommendedName>
        <fullName evidence="1">LysM domain-containing protein</fullName>
    </recommendedName>
</protein>
<dbReference type="PANTHER" id="PTHR20932:SF8">
    <property type="entry name" value="LD22649P"/>
    <property type="match status" value="1"/>
</dbReference>